<evidence type="ECO:0000313" key="15">
    <source>
        <dbReference type="Proteomes" id="UP001321748"/>
    </source>
</evidence>
<dbReference type="EMBL" id="AP026800">
    <property type="protein sequence ID" value="BDR53981.1"/>
    <property type="molecule type" value="Genomic_DNA"/>
</dbReference>
<dbReference type="PANTHER" id="PTHR43765:SF2">
    <property type="entry name" value="2-DEHYDROPANTOATE 2-REDUCTASE"/>
    <property type="match status" value="1"/>
</dbReference>
<proteinExistence type="inferred from homology"/>
<organism evidence="14 15">
    <name type="scientific">Bombiscardovia apis</name>
    <dbReference type="NCBI Taxonomy" id="2932182"/>
    <lineage>
        <taxon>Bacteria</taxon>
        <taxon>Bacillati</taxon>
        <taxon>Actinomycetota</taxon>
        <taxon>Actinomycetes</taxon>
        <taxon>Bifidobacteriales</taxon>
        <taxon>Bifidobacteriaceae</taxon>
        <taxon>Bombiscardovia</taxon>
    </lineage>
</organism>
<keyword evidence="8 11" id="KW-0560">Oxidoreductase</keyword>
<feature type="domain" description="Ketopantoate reductase N-terminal" evidence="12">
    <location>
        <begin position="4"/>
        <end position="145"/>
    </location>
</feature>
<dbReference type="InterPro" id="IPR008927">
    <property type="entry name" value="6-PGluconate_DH-like_C_sf"/>
</dbReference>
<dbReference type="InterPro" id="IPR013752">
    <property type="entry name" value="KPA_reductase"/>
</dbReference>
<dbReference type="InterPro" id="IPR036291">
    <property type="entry name" value="NAD(P)-bd_dom_sf"/>
</dbReference>
<comment type="pathway">
    <text evidence="2 11">Cofactor biosynthesis; (R)-pantothenate biosynthesis; (R)-pantoate from 3-methyl-2-oxobutanoate: step 2/2.</text>
</comment>
<dbReference type="InterPro" id="IPR050838">
    <property type="entry name" value="Ketopantoate_reductase"/>
</dbReference>
<dbReference type="Gene3D" id="3.40.50.720">
    <property type="entry name" value="NAD(P)-binding Rossmann-like Domain"/>
    <property type="match status" value="1"/>
</dbReference>
<evidence type="ECO:0000256" key="5">
    <source>
        <dbReference type="ARBA" id="ARBA00019465"/>
    </source>
</evidence>
<name>A0ABN6SD28_9BIFI</name>
<dbReference type="EC" id="1.1.1.169" evidence="4 11"/>
<evidence type="ECO:0000256" key="8">
    <source>
        <dbReference type="ARBA" id="ARBA00023002"/>
    </source>
</evidence>
<comment type="function">
    <text evidence="1 11">Catalyzes the NADPH-dependent reduction of ketopantoate into pantoic acid.</text>
</comment>
<evidence type="ECO:0000256" key="9">
    <source>
        <dbReference type="ARBA" id="ARBA00032024"/>
    </source>
</evidence>
<evidence type="ECO:0000256" key="7">
    <source>
        <dbReference type="ARBA" id="ARBA00022857"/>
    </source>
</evidence>
<evidence type="ECO:0000256" key="11">
    <source>
        <dbReference type="RuleBase" id="RU362068"/>
    </source>
</evidence>
<comment type="similarity">
    <text evidence="3 11">Belongs to the ketopantoate reductase family.</text>
</comment>
<reference evidence="14 15" key="1">
    <citation type="journal article" date="2023" name="Microbiol. Spectr.">
        <title>Symbiosis of Carpenter Bees with Uncharacterized Lactic Acid Bacteria Showing NAD Auxotrophy.</title>
        <authorList>
            <person name="Kawasaki S."/>
            <person name="Ozawa K."/>
            <person name="Mori T."/>
            <person name="Yamamoto A."/>
            <person name="Ito M."/>
            <person name="Ohkuma M."/>
            <person name="Sakamoto M."/>
            <person name="Matsutani M."/>
        </authorList>
    </citation>
    <scope>NUCLEOTIDE SEQUENCE [LARGE SCALE GENOMIC DNA]</scope>
    <source>
        <strain evidence="14 15">KimH</strain>
    </source>
</reference>
<dbReference type="Gene3D" id="1.10.1040.10">
    <property type="entry name" value="N-(1-d-carboxylethyl)-l-norvaline Dehydrogenase, domain 2"/>
    <property type="match status" value="1"/>
</dbReference>
<dbReference type="NCBIfam" id="TIGR00745">
    <property type="entry name" value="apbA_panE"/>
    <property type="match status" value="1"/>
</dbReference>
<evidence type="ECO:0000256" key="3">
    <source>
        <dbReference type="ARBA" id="ARBA00007870"/>
    </source>
</evidence>
<dbReference type="SUPFAM" id="SSF48179">
    <property type="entry name" value="6-phosphogluconate dehydrogenase C-terminal domain-like"/>
    <property type="match status" value="1"/>
</dbReference>
<evidence type="ECO:0000313" key="14">
    <source>
        <dbReference type="EMBL" id="BDR53981.1"/>
    </source>
</evidence>
<evidence type="ECO:0000259" key="13">
    <source>
        <dbReference type="Pfam" id="PF08546"/>
    </source>
</evidence>
<keyword evidence="15" id="KW-1185">Reference proteome</keyword>
<protein>
    <recommendedName>
        <fullName evidence="5 11">2-dehydropantoate 2-reductase</fullName>
        <ecNumber evidence="4 11">1.1.1.169</ecNumber>
    </recommendedName>
    <alternativeName>
        <fullName evidence="9 11">Ketopantoate reductase</fullName>
    </alternativeName>
</protein>
<feature type="domain" description="Ketopantoate reductase C-terminal" evidence="13">
    <location>
        <begin position="184"/>
        <end position="308"/>
    </location>
</feature>
<evidence type="ECO:0000256" key="10">
    <source>
        <dbReference type="ARBA" id="ARBA00048793"/>
    </source>
</evidence>
<evidence type="ECO:0000256" key="6">
    <source>
        <dbReference type="ARBA" id="ARBA00022655"/>
    </source>
</evidence>
<dbReference type="Pfam" id="PF08546">
    <property type="entry name" value="ApbA_C"/>
    <property type="match status" value="1"/>
</dbReference>
<keyword evidence="6 11" id="KW-0566">Pantothenate biosynthesis</keyword>
<keyword evidence="7 11" id="KW-0521">NADP</keyword>
<dbReference type="SUPFAM" id="SSF51735">
    <property type="entry name" value="NAD(P)-binding Rossmann-fold domains"/>
    <property type="match status" value="1"/>
</dbReference>
<evidence type="ECO:0000256" key="2">
    <source>
        <dbReference type="ARBA" id="ARBA00004994"/>
    </source>
</evidence>
<evidence type="ECO:0000256" key="1">
    <source>
        <dbReference type="ARBA" id="ARBA00002919"/>
    </source>
</evidence>
<dbReference type="Proteomes" id="UP001321748">
    <property type="component" value="Chromosome"/>
</dbReference>
<evidence type="ECO:0000259" key="12">
    <source>
        <dbReference type="Pfam" id="PF02558"/>
    </source>
</evidence>
<dbReference type="InterPro" id="IPR003710">
    <property type="entry name" value="ApbA"/>
</dbReference>
<dbReference type="InterPro" id="IPR013332">
    <property type="entry name" value="KPR_N"/>
</dbReference>
<dbReference type="RefSeq" id="WP_317643015.1">
    <property type="nucleotide sequence ID" value="NZ_AP026800.1"/>
</dbReference>
<sequence>MKYTMIGAGAMGYRYGVLLQELAGVEVDYIDTWQPNIDAVRSQGGVYVSRDHANRHLVPINIYTPEEYEGDPDVWMVFMKQMQLEDMLKRCAPLFKDHQVVFSAMNGWGHFEKLSQYFSQDRIYGGTALVATVLNGPGDVDFMGKAGAGSMEMCAMTEEITEVEKALAADFQTAGFNPTITQNFHGTCLAKIIFNSVANTLCTMYQIRMGQFISFPGAMKMVTQLVNEAYDACERAGYQMTRSRQEEIDAIEYSSRVSNPLHYPSMYQDLTAGRPTEVDYINGYIAQLGRDNDYVCRTHEFVVQGVHLAELAFQIHREEAKEQKIPTVA</sequence>
<dbReference type="InterPro" id="IPR013328">
    <property type="entry name" value="6PGD_dom2"/>
</dbReference>
<accession>A0ABN6SD28</accession>
<evidence type="ECO:0000256" key="4">
    <source>
        <dbReference type="ARBA" id="ARBA00013014"/>
    </source>
</evidence>
<comment type="catalytic activity">
    <reaction evidence="10 11">
        <text>(R)-pantoate + NADP(+) = 2-dehydropantoate + NADPH + H(+)</text>
        <dbReference type="Rhea" id="RHEA:16233"/>
        <dbReference type="ChEBI" id="CHEBI:11561"/>
        <dbReference type="ChEBI" id="CHEBI:15378"/>
        <dbReference type="ChEBI" id="CHEBI:15980"/>
        <dbReference type="ChEBI" id="CHEBI:57783"/>
        <dbReference type="ChEBI" id="CHEBI:58349"/>
        <dbReference type="EC" id="1.1.1.169"/>
    </reaction>
</comment>
<dbReference type="Pfam" id="PF02558">
    <property type="entry name" value="ApbA"/>
    <property type="match status" value="1"/>
</dbReference>
<gene>
    <name evidence="14" type="ORF">KIMH_00920</name>
</gene>
<dbReference type="PANTHER" id="PTHR43765">
    <property type="entry name" value="2-DEHYDROPANTOATE 2-REDUCTASE-RELATED"/>
    <property type="match status" value="1"/>
</dbReference>